<dbReference type="CDD" id="cd05146">
    <property type="entry name" value="RIO3_euk"/>
    <property type="match status" value="1"/>
</dbReference>
<evidence type="ECO:0000256" key="5">
    <source>
        <dbReference type="ARBA" id="ARBA00022741"/>
    </source>
</evidence>
<comment type="cofactor">
    <cofactor evidence="11">
        <name>Mg(2+)</name>
        <dbReference type="ChEBI" id="CHEBI:18420"/>
    </cofactor>
</comment>
<feature type="compositionally biased region" description="Basic and acidic residues" evidence="12">
    <location>
        <begin position="549"/>
        <end position="558"/>
    </location>
</feature>
<evidence type="ECO:0000313" key="15">
    <source>
        <dbReference type="RefSeq" id="XP_014673618.1"/>
    </source>
</evidence>
<dbReference type="InterPro" id="IPR018934">
    <property type="entry name" value="RIO_dom"/>
</dbReference>
<keyword evidence="4 11" id="KW-0479">Metal-binding</keyword>
<dbReference type="SMART" id="SM00090">
    <property type="entry name" value="RIO"/>
    <property type="match status" value="1"/>
</dbReference>
<evidence type="ECO:0000256" key="8">
    <source>
        <dbReference type="ARBA" id="ARBA00022842"/>
    </source>
</evidence>
<dbReference type="InterPro" id="IPR011009">
    <property type="entry name" value="Kinase-like_dom_sf"/>
</dbReference>
<dbReference type="InterPro" id="IPR017406">
    <property type="entry name" value="Ser/Thr_kinase_Rio3"/>
</dbReference>
<feature type="domain" description="RIO kinase" evidence="13">
    <location>
        <begin position="243"/>
        <end position="486"/>
    </location>
</feature>
<evidence type="ECO:0000256" key="6">
    <source>
        <dbReference type="ARBA" id="ARBA00022777"/>
    </source>
</evidence>
<keyword evidence="2 11" id="KW-0723">Serine/threonine-protein kinase</keyword>
<evidence type="ECO:0000256" key="10">
    <source>
        <dbReference type="ARBA" id="ARBA00048679"/>
    </source>
</evidence>
<evidence type="ECO:0000256" key="2">
    <source>
        <dbReference type="ARBA" id="ARBA00022527"/>
    </source>
</evidence>
<dbReference type="RefSeq" id="XP_014673618.1">
    <property type="nucleotide sequence ID" value="XM_014818132.1"/>
</dbReference>
<organism evidence="14 15">
    <name type="scientific">Priapulus caudatus</name>
    <name type="common">Priapulid worm</name>
    <dbReference type="NCBI Taxonomy" id="37621"/>
    <lineage>
        <taxon>Eukaryota</taxon>
        <taxon>Metazoa</taxon>
        <taxon>Ecdysozoa</taxon>
        <taxon>Scalidophora</taxon>
        <taxon>Priapulida</taxon>
        <taxon>Priapulimorpha</taxon>
        <taxon>Priapulimorphida</taxon>
        <taxon>Priapulidae</taxon>
        <taxon>Priapulus</taxon>
    </lineage>
</organism>
<comment type="catalytic activity">
    <reaction evidence="9 11">
        <text>L-threonyl-[protein] + ATP = O-phospho-L-threonyl-[protein] + ADP + H(+)</text>
        <dbReference type="Rhea" id="RHEA:46608"/>
        <dbReference type="Rhea" id="RHEA-COMP:11060"/>
        <dbReference type="Rhea" id="RHEA-COMP:11605"/>
        <dbReference type="ChEBI" id="CHEBI:15378"/>
        <dbReference type="ChEBI" id="CHEBI:30013"/>
        <dbReference type="ChEBI" id="CHEBI:30616"/>
        <dbReference type="ChEBI" id="CHEBI:61977"/>
        <dbReference type="ChEBI" id="CHEBI:456216"/>
        <dbReference type="EC" id="2.7.11.1"/>
    </reaction>
</comment>
<dbReference type="InterPro" id="IPR051272">
    <property type="entry name" value="RIO-type_Ser/Thr_kinase"/>
</dbReference>
<evidence type="ECO:0000256" key="7">
    <source>
        <dbReference type="ARBA" id="ARBA00022840"/>
    </source>
</evidence>
<proteinExistence type="inferred from homology"/>
<evidence type="ECO:0000256" key="11">
    <source>
        <dbReference type="PIRNR" id="PIRNR038146"/>
    </source>
</evidence>
<feature type="region of interest" description="Disordered" evidence="12">
    <location>
        <begin position="1"/>
        <end position="36"/>
    </location>
</feature>
<evidence type="ECO:0000256" key="9">
    <source>
        <dbReference type="ARBA" id="ARBA00047899"/>
    </source>
</evidence>
<accession>A0ABM1EN47</accession>
<dbReference type="SUPFAM" id="SSF56112">
    <property type="entry name" value="Protein kinase-like (PK-like)"/>
    <property type="match status" value="1"/>
</dbReference>
<keyword evidence="5 11" id="KW-0547">Nucleotide-binding</keyword>
<keyword evidence="14" id="KW-1185">Reference proteome</keyword>
<reference evidence="15" key="1">
    <citation type="submission" date="2025-08" db="UniProtKB">
        <authorList>
            <consortium name="RefSeq"/>
        </authorList>
    </citation>
    <scope>IDENTIFICATION</scope>
</reference>
<keyword evidence="6 11" id="KW-0418">Kinase</keyword>
<evidence type="ECO:0000256" key="3">
    <source>
        <dbReference type="ARBA" id="ARBA00022679"/>
    </source>
</evidence>
<keyword evidence="3 11" id="KW-0808">Transferase</keyword>
<dbReference type="PIRSF" id="PIRSF038146">
    <property type="entry name" value="Ser/Thr_PK_RIO3"/>
    <property type="match status" value="1"/>
</dbReference>
<dbReference type="Gene3D" id="1.10.510.10">
    <property type="entry name" value="Transferase(Phosphotransferase) domain 1"/>
    <property type="match status" value="1"/>
</dbReference>
<feature type="region of interest" description="Disordered" evidence="12">
    <location>
        <begin position="538"/>
        <end position="558"/>
    </location>
</feature>
<dbReference type="Gene3D" id="3.30.200.20">
    <property type="entry name" value="Phosphorylase Kinase, domain 1"/>
    <property type="match status" value="1"/>
</dbReference>
<protein>
    <recommendedName>
        <fullName evidence="11">Serine/threonine-protein kinase RIO3</fullName>
        <ecNumber evidence="11">2.7.11.1</ecNumber>
    </recommendedName>
</protein>
<comment type="similarity">
    <text evidence="1 11">Belongs to the protein kinase superfamily. RIO-type Ser/Thr kinase family.</text>
</comment>
<evidence type="ECO:0000259" key="13">
    <source>
        <dbReference type="SMART" id="SM00090"/>
    </source>
</evidence>
<dbReference type="InterPro" id="IPR000687">
    <property type="entry name" value="RIO_kinase"/>
</dbReference>
<feature type="region of interest" description="Disordered" evidence="12">
    <location>
        <begin position="56"/>
        <end position="96"/>
    </location>
</feature>
<comment type="catalytic activity">
    <reaction evidence="10 11">
        <text>L-seryl-[protein] + ATP = O-phospho-L-seryl-[protein] + ADP + H(+)</text>
        <dbReference type="Rhea" id="RHEA:17989"/>
        <dbReference type="Rhea" id="RHEA-COMP:9863"/>
        <dbReference type="Rhea" id="RHEA-COMP:11604"/>
        <dbReference type="ChEBI" id="CHEBI:15378"/>
        <dbReference type="ChEBI" id="CHEBI:29999"/>
        <dbReference type="ChEBI" id="CHEBI:30616"/>
        <dbReference type="ChEBI" id="CHEBI:83421"/>
        <dbReference type="ChEBI" id="CHEBI:456216"/>
        <dbReference type="EC" id="2.7.11.1"/>
    </reaction>
</comment>
<dbReference type="EC" id="2.7.11.1" evidence="11"/>
<dbReference type="PANTHER" id="PTHR45723">
    <property type="entry name" value="SERINE/THREONINE-PROTEIN KINASE RIO1"/>
    <property type="match status" value="1"/>
</dbReference>
<gene>
    <name evidence="15" type="primary">LOC106813887</name>
</gene>
<evidence type="ECO:0000313" key="14">
    <source>
        <dbReference type="Proteomes" id="UP000695022"/>
    </source>
</evidence>
<evidence type="ECO:0000256" key="12">
    <source>
        <dbReference type="SAM" id="MobiDB-lite"/>
    </source>
</evidence>
<evidence type="ECO:0000256" key="1">
    <source>
        <dbReference type="ARBA" id="ARBA00009196"/>
    </source>
</evidence>
<name>A0ABM1EN47_PRICU</name>
<feature type="compositionally biased region" description="Polar residues" evidence="12">
    <location>
        <begin position="1"/>
        <end position="16"/>
    </location>
</feature>
<dbReference type="Proteomes" id="UP000695022">
    <property type="component" value="Unplaced"/>
</dbReference>
<evidence type="ECO:0000256" key="4">
    <source>
        <dbReference type="ARBA" id="ARBA00022723"/>
    </source>
</evidence>
<dbReference type="GeneID" id="106813887"/>
<dbReference type="Pfam" id="PF01163">
    <property type="entry name" value="RIO1"/>
    <property type="match status" value="1"/>
</dbReference>
<sequence>MSASLENAATEVQPTNPWLRKQHPWSSPISDQPEAAYANSFPTLSDVMSEQLAQELQEEKSYTPTSQPGIASQVGASQEQCALSEEQNVEEQRETDSDMLLAQMLQLEYDKEHDVELQKKEASYNRGRKITLSFANYRLTHPDLFDDSSSESEDFDEDAPEAVINEDCRTIGKGGISGKGKNIITKHDPAISARKNASKMMEFGPHFDTGDDIDVEMKFPNHVYNQLKVHSMSEQKRQARIHDKKEKSTAEQALDPKTRLQIYKLINNEILESVSGQVSTGKEAVILHAYGGKLPDKLVPAECAIKVYKTTLNEFKTRDKYIKDDYRFKDRFKKLNPRKVIRMWAEKEMHNLMRMRKVGISCPEVVFLKKHILVMSFIGTDQKPAPKLKEAKLSHDQLEQAYVECVQMMKKLYDEAGLVHSDLSEYNILWHQGQLWFIDVSQSVEPQHPNALEFLLRDCTNVSEFFTKRGAADVLAPQRLFNEISGLDLAEGETGDFLLQLQQFQKQRYLHERAHEASEDYPFDFFFEKSCAELSQGVTKKGEGSATKPDGKIDVDEI</sequence>
<keyword evidence="7" id="KW-0067">ATP-binding</keyword>
<keyword evidence="8 11" id="KW-0460">Magnesium</keyword>
<feature type="compositionally biased region" description="Polar residues" evidence="12">
    <location>
        <begin position="62"/>
        <end position="81"/>
    </location>
</feature>